<sequence>MHIIDIGTGNACWLLELASQSPPTWRLQGVDISSLNYPADEYLPKNVSLSTLDVFGEIPNDMVNKFDVVHIRTFALIITHSEPMPLLKNLVNMLSGIPPLSLSKPGCYLQWDEFDCSTLNAHAPNPHTGKKSCDELLRLWQLFARKTGLDFRWVSELSSSFNTSNLQVVDSLRLPPIDDLRKATTDNFMVGFEEIGGIAAGKSSELLGSHEEFRELFRKAIEETQQGVSLGLDMVEVVGRKPTDSSCSGS</sequence>
<evidence type="ECO:0000313" key="1">
    <source>
        <dbReference type="EMBL" id="CAF9937756.1"/>
    </source>
</evidence>
<organism evidence="1 2">
    <name type="scientific">Imshaugia aleurites</name>
    <dbReference type="NCBI Taxonomy" id="172621"/>
    <lineage>
        <taxon>Eukaryota</taxon>
        <taxon>Fungi</taxon>
        <taxon>Dikarya</taxon>
        <taxon>Ascomycota</taxon>
        <taxon>Pezizomycotina</taxon>
        <taxon>Lecanoromycetes</taxon>
        <taxon>OSLEUM clade</taxon>
        <taxon>Lecanoromycetidae</taxon>
        <taxon>Lecanorales</taxon>
        <taxon>Lecanorineae</taxon>
        <taxon>Parmeliaceae</taxon>
        <taxon>Imshaugia</taxon>
    </lineage>
</organism>
<dbReference type="OrthoDB" id="417697at2759"/>
<gene>
    <name evidence="1" type="ORF">IMSHALPRED_000534</name>
</gene>
<dbReference type="CDD" id="cd02440">
    <property type="entry name" value="AdoMet_MTases"/>
    <property type="match status" value="1"/>
</dbReference>
<dbReference type="Gene3D" id="3.40.50.150">
    <property type="entry name" value="Vaccinia Virus protein VP39"/>
    <property type="match status" value="1"/>
</dbReference>
<dbReference type="SUPFAM" id="SSF53335">
    <property type="entry name" value="S-adenosyl-L-methionine-dependent methyltransferases"/>
    <property type="match status" value="1"/>
</dbReference>
<keyword evidence="2" id="KW-1185">Reference proteome</keyword>
<name>A0A8H3G7U5_9LECA</name>
<evidence type="ECO:0000313" key="2">
    <source>
        <dbReference type="Proteomes" id="UP000664534"/>
    </source>
</evidence>
<reference evidence="1" key="1">
    <citation type="submission" date="2021-03" db="EMBL/GenBank/DDBJ databases">
        <authorList>
            <person name="Tagirdzhanova G."/>
        </authorList>
    </citation>
    <scope>NUCLEOTIDE SEQUENCE</scope>
</reference>
<comment type="caution">
    <text evidence="1">The sequence shown here is derived from an EMBL/GenBank/DDBJ whole genome shotgun (WGS) entry which is preliminary data.</text>
</comment>
<dbReference type="InterPro" id="IPR029063">
    <property type="entry name" value="SAM-dependent_MTases_sf"/>
</dbReference>
<dbReference type="EMBL" id="CAJPDT010000102">
    <property type="protein sequence ID" value="CAF9937756.1"/>
    <property type="molecule type" value="Genomic_DNA"/>
</dbReference>
<proteinExistence type="predicted"/>
<dbReference type="AlphaFoldDB" id="A0A8H3G7U5"/>
<dbReference type="Proteomes" id="UP000664534">
    <property type="component" value="Unassembled WGS sequence"/>
</dbReference>
<evidence type="ECO:0008006" key="3">
    <source>
        <dbReference type="Google" id="ProtNLM"/>
    </source>
</evidence>
<accession>A0A8H3G7U5</accession>
<protein>
    <recommendedName>
        <fullName evidence="3">Methyltransferase domain-containing protein</fullName>
    </recommendedName>
</protein>